<evidence type="ECO:0000256" key="5">
    <source>
        <dbReference type="ARBA" id="ARBA00023242"/>
    </source>
</evidence>
<dbReference type="SUPFAM" id="SSF54928">
    <property type="entry name" value="RNA-binding domain, RBD"/>
    <property type="match status" value="1"/>
</dbReference>
<dbReference type="SMART" id="SM00271">
    <property type="entry name" value="DnaJ"/>
    <property type="match status" value="1"/>
</dbReference>
<feature type="compositionally biased region" description="Basic and acidic residues" evidence="6">
    <location>
        <begin position="103"/>
        <end position="115"/>
    </location>
</feature>
<proteinExistence type="predicted"/>
<dbReference type="GO" id="GO:0005737">
    <property type="term" value="C:cytoplasm"/>
    <property type="evidence" value="ECO:0007669"/>
    <property type="project" value="UniProtKB-SubCell"/>
</dbReference>
<accession>A0A9W8WR64</accession>
<evidence type="ECO:0000256" key="1">
    <source>
        <dbReference type="ARBA" id="ARBA00004123"/>
    </source>
</evidence>
<keyword evidence="3" id="KW-0963">Cytoplasm</keyword>
<feature type="compositionally biased region" description="Low complexity" evidence="6">
    <location>
        <begin position="293"/>
        <end position="311"/>
    </location>
</feature>
<dbReference type="InterPro" id="IPR052094">
    <property type="entry name" value="Pre-mRNA-splicing_ERAD"/>
</dbReference>
<comment type="caution">
    <text evidence="8">The sequence shown here is derived from an EMBL/GenBank/DDBJ whole genome shotgun (WGS) entry which is preliminary data.</text>
</comment>
<evidence type="ECO:0000256" key="4">
    <source>
        <dbReference type="ARBA" id="ARBA00023186"/>
    </source>
</evidence>
<sequence length="381" mass="42762">MGDNYKDLEELARSTTEDYYALLAVPFDAEESVIKRAYRKASIRYHPDKNPDNADAADRFIALGWARDILIDPKLKGEYDRARTRRREKAFQDELLSGNRRKMKEELERRERESADFGSGSKRKRGADLSEAERREMEIQRLAEDGKRRRKEMQDRKEQARKDEEAAAAAAVEPVNISKPRASRPGESAELDRTIKLRFHREGETATWDKDAVRRMFEKYGKIDSIIMGKDKKLKLEGERHRKLVATVFVVYLRLDHAHAAVWDAKADYPALELVEWANGEPDLSSVTNGNGASTTTTKPSATPSAPATPAAKSFKASFGSSLGAGNGATPLGTPKFSFSPKTSSLEEATMMRLKNAAEKQRLEDQIRKKEAAEAAQEAAV</sequence>
<evidence type="ECO:0000256" key="2">
    <source>
        <dbReference type="ARBA" id="ARBA00004496"/>
    </source>
</evidence>
<protein>
    <recommendedName>
        <fullName evidence="7">J domain-containing protein</fullName>
    </recommendedName>
</protein>
<feature type="compositionally biased region" description="Basic and acidic residues" evidence="6">
    <location>
        <begin position="126"/>
        <end position="165"/>
    </location>
</feature>
<dbReference type="EMBL" id="JAPEUV010000161">
    <property type="protein sequence ID" value="KAJ4331118.1"/>
    <property type="molecule type" value="Genomic_DNA"/>
</dbReference>
<name>A0A9W8WR64_9PLEO</name>
<dbReference type="InterPro" id="IPR036869">
    <property type="entry name" value="J_dom_sf"/>
</dbReference>
<comment type="subcellular location">
    <subcellularLocation>
        <location evidence="2">Cytoplasm</location>
    </subcellularLocation>
    <subcellularLocation>
        <location evidence="1">Nucleus</location>
    </subcellularLocation>
</comment>
<feature type="region of interest" description="Disordered" evidence="6">
    <location>
        <begin position="102"/>
        <end position="189"/>
    </location>
</feature>
<dbReference type="PANTHER" id="PTHR44313">
    <property type="entry name" value="DNAJ HOMOLOG SUBFAMILY C MEMBER 17"/>
    <property type="match status" value="1"/>
</dbReference>
<dbReference type="Proteomes" id="UP001140562">
    <property type="component" value="Unassembled WGS sequence"/>
</dbReference>
<dbReference type="OrthoDB" id="376357at2759"/>
<dbReference type="Gene3D" id="1.10.287.110">
    <property type="entry name" value="DnaJ domain"/>
    <property type="match status" value="1"/>
</dbReference>
<dbReference type="SUPFAM" id="SSF46565">
    <property type="entry name" value="Chaperone J-domain"/>
    <property type="match status" value="1"/>
</dbReference>
<evidence type="ECO:0000256" key="3">
    <source>
        <dbReference type="ARBA" id="ARBA00022490"/>
    </source>
</evidence>
<keyword evidence="5" id="KW-0539">Nucleus</keyword>
<dbReference type="InterPro" id="IPR001623">
    <property type="entry name" value="DnaJ_domain"/>
</dbReference>
<dbReference type="PROSITE" id="PS50076">
    <property type="entry name" value="DNAJ_2"/>
    <property type="match status" value="1"/>
</dbReference>
<dbReference type="Gene3D" id="3.30.70.330">
    <property type="match status" value="1"/>
</dbReference>
<dbReference type="AlphaFoldDB" id="A0A9W8WR64"/>
<dbReference type="CDD" id="cd06257">
    <property type="entry name" value="DnaJ"/>
    <property type="match status" value="1"/>
</dbReference>
<evidence type="ECO:0000313" key="8">
    <source>
        <dbReference type="EMBL" id="KAJ4331118.1"/>
    </source>
</evidence>
<feature type="region of interest" description="Disordered" evidence="6">
    <location>
        <begin position="284"/>
        <end position="311"/>
    </location>
</feature>
<organism evidence="8 9">
    <name type="scientific">Didymella glomerata</name>
    <dbReference type="NCBI Taxonomy" id="749621"/>
    <lineage>
        <taxon>Eukaryota</taxon>
        <taxon>Fungi</taxon>
        <taxon>Dikarya</taxon>
        <taxon>Ascomycota</taxon>
        <taxon>Pezizomycotina</taxon>
        <taxon>Dothideomycetes</taxon>
        <taxon>Pleosporomycetidae</taxon>
        <taxon>Pleosporales</taxon>
        <taxon>Pleosporineae</taxon>
        <taxon>Didymellaceae</taxon>
        <taxon>Didymella</taxon>
    </lineage>
</organism>
<dbReference type="Pfam" id="PF00226">
    <property type="entry name" value="DnaJ"/>
    <property type="match status" value="1"/>
</dbReference>
<evidence type="ECO:0000259" key="7">
    <source>
        <dbReference type="PROSITE" id="PS50076"/>
    </source>
</evidence>
<dbReference type="GO" id="GO:0005681">
    <property type="term" value="C:spliceosomal complex"/>
    <property type="evidence" value="ECO:0007669"/>
    <property type="project" value="TreeGrafter"/>
</dbReference>
<keyword evidence="9" id="KW-1185">Reference proteome</keyword>
<feature type="domain" description="J" evidence="7">
    <location>
        <begin position="18"/>
        <end position="83"/>
    </location>
</feature>
<dbReference type="InterPro" id="IPR035979">
    <property type="entry name" value="RBD_domain_sf"/>
</dbReference>
<dbReference type="GO" id="GO:0003676">
    <property type="term" value="F:nucleic acid binding"/>
    <property type="evidence" value="ECO:0007669"/>
    <property type="project" value="InterPro"/>
</dbReference>
<dbReference type="GO" id="GO:0000390">
    <property type="term" value="P:spliceosomal complex disassembly"/>
    <property type="evidence" value="ECO:0007669"/>
    <property type="project" value="TreeGrafter"/>
</dbReference>
<dbReference type="PRINTS" id="PR00625">
    <property type="entry name" value="JDOMAIN"/>
</dbReference>
<dbReference type="PANTHER" id="PTHR44313:SF1">
    <property type="entry name" value="DNAJ HOMOLOG SUBFAMILY C MEMBER 17"/>
    <property type="match status" value="1"/>
</dbReference>
<keyword evidence="4" id="KW-0143">Chaperone</keyword>
<gene>
    <name evidence="8" type="ORF">N0V87_009402</name>
</gene>
<evidence type="ECO:0000313" key="9">
    <source>
        <dbReference type="Proteomes" id="UP001140562"/>
    </source>
</evidence>
<dbReference type="InterPro" id="IPR012677">
    <property type="entry name" value="Nucleotide-bd_a/b_plait_sf"/>
</dbReference>
<evidence type="ECO:0000256" key="6">
    <source>
        <dbReference type="SAM" id="MobiDB-lite"/>
    </source>
</evidence>
<reference evidence="8" key="1">
    <citation type="submission" date="2022-10" db="EMBL/GenBank/DDBJ databases">
        <title>Tapping the CABI collections for fungal endophytes: first genome assemblies for Collariella, Neodidymelliopsis, Ascochyta clinopodiicola, Didymella pomorum, Didymosphaeria variabile, Neocosmospora piperis and Neocucurbitaria cava.</title>
        <authorList>
            <person name="Hill R."/>
        </authorList>
    </citation>
    <scope>NUCLEOTIDE SEQUENCE</scope>
    <source>
        <strain evidence="8">IMI 360193</strain>
    </source>
</reference>